<reference evidence="1" key="1">
    <citation type="journal article" date="2020" name="Stud. Mycol.">
        <title>101 Dothideomycetes genomes: a test case for predicting lifestyles and emergence of pathogens.</title>
        <authorList>
            <person name="Haridas S."/>
            <person name="Albert R."/>
            <person name="Binder M."/>
            <person name="Bloem J."/>
            <person name="Labutti K."/>
            <person name="Salamov A."/>
            <person name="Andreopoulos B."/>
            <person name="Baker S."/>
            <person name="Barry K."/>
            <person name="Bills G."/>
            <person name="Bluhm B."/>
            <person name="Cannon C."/>
            <person name="Castanera R."/>
            <person name="Culley D."/>
            <person name="Daum C."/>
            <person name="Ezra D."/>
            <person name="Gonzalez J."/>
            <person name="Henrissat B."/>
            <person name="Kuo A."/>
            <person name="Liang C."/>
            <person name="Lipzen A."/>
            <person name="Lutzoni F."/>
            <person name="Magnuson J."/>
            <person name="Mondo S."/>
            <person name="Nolan M."/>
            <person name="Ohm R."/>
            <person name="Pangilinan J."/>
            <person name="Park H.-J."/>
            <person name="Ramirez L."/>
            <person name="Alfaro M."/>
            <person name="Sun H."/>
            <person name="Tritt A."/>
            <person name="Yoshinaga Y."/>
            <person name="Zwiers L.-H."/>
            <person name="Turgeon B."/>
            <person name="Goodwin S."/>
            <person name="Spatafora J."/>
            <person name="Crous P."/>
            <person name="Grigoriev I."/>
        </authorList>
    </citation>
    <scope>NUCLEOTIDE SEQUENCE</scope>
    <source>
        <strain evidence="1">CBS 113979</strain>
    </source>
</reference>
<sequence length="151" mass="16291">MAHQNLRAPAALLESRCTVQHLWSQLARPISGSVASINSLQPLPNPEHLNGRNGRPVWSSCQKSVNGGPCETLTNPHVHVFSPSTAAVQRKAFWKRQQLRAVKAETLESPPTGVSAVCGRVYALLECGWDGLEAGGSRRSREGDADTVQMG</sequence>
<gene>
    <name evidence="1" type="ORF">K402DRAFT_192185</name>
</gene>
<dbReference type="EMBL" id="ML977182">
    <property type="protein sequence ID" value="KAF1982680.1"/>
    <property type="molecule type" value="Genomic_DNA"/>
</dbReference>
<accession>A0A6G1GPE8</accession>
<keyword evidence="2" id="KW-1185">Reference proteome</keyword>
<name>A0A6G1GPE8_9PEZI</name>
<dbReference type="Proteomes" id="UP000800041">
    <property type="component" value="Unassembled WGS sequence"/>
</dbReference>
<evidence type="ECO:0000313" key="1">
    <source>
        <dbReference type="EMBL" id="KAF1982680.1"/>
    </source>
</evidence>
<proteinExistence type="predicted"/>
<evidence type="ECO:0000313" key="2">
    <source>
        <dbReference type="Proteomes" id="UP000800041"/>
    </source>
</evidence>
<organism evidence="1 2">
    <name type="scientific">Aulographum hederae CBS 113979</name>
    <dbReference type="NCBI Taxonomy" id="1176131"/>
    <lineage>
        <taxon>Eukaryota</taxon>
        <taxon>Fungi</taxon>
        <taxon>Dikarya</taxon>
        <taxon>Ascomycota</taxon>
        <taxon>Pezizomycotina</taxon>
        <taxon>Dothideomycetes</taxon>
        <taxon>Pleosporomycetidae</taxon>
        <taxon>Aulographales</taxon>
        <taxon>Aulographaceae</taxon>
    </lineage>
</organism>
<dbReference type="AlphaFoldDB" id="A0A6G1GPE8"/>
<protein>
    <submittedName>
        <fullName evidence="1">Uncharacterized protein</fullName>
    </submittedName>
</protein>